<dbReference type="GO" id="GO:0051082">
    <property type="term" value="F:unfolded protein binding"/>
    <property type="evidence" value="ECO:0007669"/>
    <property type="project" value="InterPro"/>
</dbReference>
<keyword evidence="4 10" id="KW-0256">Endoplasmic reticulum</keyword>
<evidence type="ECO:0000256" key="5">
    <source>
        <dbReference type="ARBA" id="ARBA00022989"/>
    </source>
</evidence>
<keyword evidence="3 10" id="KW-0812">Transmembrane</keyword>
<dbReference type="PRINTS" id="PR00626">
    <property type="entry name" value="CALRETICULIN"/>
</dbReference>
<dbReference type="EMBL" id="JAKWFO010000016">
    <property type="protein sequence ID" value="KAI9631753.1"/>
    <property type="molecule type" value="Genomic_DNA"/>
</dbReference>
<dbReference type="Gene3D" id="2.60.120.200">
    <property type="match status" value="1"/>
</dbReference>
<evidence type="ECO:0000256" key="6">
    <source>
        <dbReference type="ARBA" id="ARBA00023136"/>
    </source>
</evidence>
<keyword evidence="10" id="KW-0732">Signal</keyword>
<dbReference type="InterPro" id="IPR018124">
    <property type="entry name" value="Calret/calnex_CS"/>
</dbReference>
<keyword evidence="9" id="KW-1015">Disulfide bond</keyword>
<dbReference type="InterPro" id="IPR009033">
    <property type="entry name" value="Calreticulin/calnexin_P_dom_sf"/>
</dbReference>
<dbReference type="GO" id="GO:0005789">
    <property type="term" value="C:endoplasmic reticulum membrane"/>
    <property type="evidence" value="ECO:0007669"/>
    <property type="project" value="UniProtKB-SubCell"/>
</dbReference>
<dbReference type="InterPro" id="IPR001580">
    <property type="entry name" value="Calret/calnex"/>
</dbReference>
<accession>A0AA38LQN7</accession>
<dbReference type="GeneID" id="77730748"/>
<dbReference type="SUPFAM" id="SSF63887">
    <property type="entry name" value="P-domain of calnexin/calreticulin"/>
    <property type="match status" value="1"/>
</dbReference>
<dbReference type="PANTHER" id="PTHR11073">
    <property type="entry name" value="CALRETICULIN AND CALNEXIN"/>
    <property type="match status" value="1"/>
</dbReference>
<evidence type="ECO:0000256" key="2">
    <source>
        <dbReference type="ARBA" id="ARBA00010983"/>
    </source>
</evidence>
<dbReference type="GO" id="GO:0006457">
    <property type="term" value="P:protein folding"/>
    <property type="evidence" value="ECO:0007669"/>
    <property type="project" value="InterPro"/>
</dbReference>
<feature type="signal peptide" evidence="10">
    <location>
        <begin position="1"/>
        <end position="25"/>
    </location>
</feature>
<gene>
    <name evidence="12" type="ORF">MKK02DRAFT_41380</name>
</gene>
<evidence type="ECO:0000313" key="13">
    <source>
        <dbReference type="Proteomes" id="UP001164286"/>
    </source>
</evidence>
<dbReference type="AlphaFoldDB" id="A0AA38LQN7"/>
<evidence type="ECO:0000313" key="12">
    <source>
        <dbReference type="EMBL" id="KAI9631753.1"/>
    </source>
</evidence>
<dbReference type="FunFam" id="2.10.250.10:FF:000001">
    <property type="entry name" value="Calnexin homolog"/>
    <property type="match status" value="1"/>
</dbReference>
<evidence type="ECO:0000256" key="3">
    <source>
        <dbReference type="ARBA" id="ARBA00022692"/>
    </source>
</evidence>
<dbReference type="GO" id="GO:0036503">
    <property type="term" value="P:ERAD pathway"/>
    <property type="evidence" value="ECO:0007669"/>
    <property type="project" value="TreeGrafter"/>
</dbReference>
<dbReference type="InterPro" id="IPR013320">
    <property type="entry name" value="ConA-like_dom_sf"/>
</dbReference>
<comment type="subcellular location">
    <subcellularLocation>
        <location evidence="1">Endoplasmic reticulum membrane</location>
        <topology evidence="1">Single-pass membrane protein</topology>
    </subcellularLocation>
</comment>
<evidence type="ECO:0000256" key="11">
    <source>
        <dbReference type="SAM" id="MobiDB-lite"/>
    </source>
</evidence>
<dbReference type="FunFam" id="2.60.120.200:FF:000011">
    <property type="entry name" value="Probable calnexin"/>
    <property type="match status" value="1"/>
</dbReference>
<dbReference type="RefSeq" id="XP_052941530.1">
    <property type="nucleotide sequence ID" value="XM_053091543.1"/>
</dbReference>
<sequence>MRAHNVASTAGASALLLALTAAAEASFQPTTLTAPFIEQFQEQIPQSRWTVSRATKQTPVGDETFSYVGTWAVEEPEVYPGIKGDTGLVLKSKAAHHAISTLFAEPVDPKGKPFVVQYEVKLQKGLDCGGAYIKLLTESADGEGLRAGAEYTDKTPFTIMFGPDKCGSTNKVHFIFRHQNPITGEWEEKHLQNPPAPKITKTTALYTLIVKPDQTFEILINDESVRSGSLLEDFDPPVNPPKEIDDPEDFKPESWVDLAEIDDETASKPADWDEDAPLMILDTTAVKPEDWLENEPEMIPDPEAEKPEEWDDEEDGDWIAPLVANPKCDEVSGCGIWAAPKIRNPEYKGAWTVPKIPNPEYKGIWAPKKISNPQFFEDSTPSDFTKIAGIGIELWTMTEDILFDNVYVGHDAADAKKFAAETFHVKKPIEKEAEGSDSDEIELEAKTLLEKVQLKVYEFMHLATDDFMSAVKQMPDVAAGLAATLFTVLGMLAALFGLMGSKPTVVKKTAVKVTSEKPVLAKPVKTTPGAEPVVHETIVVPAVTEVVEPVIVVPAVPVAVEDAGARKRATRSSKE</sequence>
<keyword evidence="13" id="KW-1185">Reference proteome</keyword>
<feature type="disulfide bond" evidence="9">
    <location>
        <begin position="128"/>
        <end position="166"/>
    </location>
</feature>
<organism evidence="12 13">
    <name type="scientific">Dioszegia hungarica</name>
    <dbReference type="NCBI Taxonomy" id="4972"/>
    <lineage>
        <taxon>Eukaryota</taxon>
        <taxon>Fungi</taxon>
        <taxon>Dikarya</taxon>
        <taxon>Basidiomycota</taxon>
        <taxon>Agaricomycotina</taxon>
        <taxon>Tremellomycetes</taxon>
        <taxon>Tremellales</taxon>
        <taxon>Bulleribasidiaceae</taxon>
        <taxon>Dioszegia</taxon>
    </lineage>
</organism>
<keyword evidence="7 10" id="KW-0143">Chaperone</keyword>
<dbReference type="PROSITE" id="PS00803">
    <property type="entry name" value="CALRETICULIN_1"/>
    <property type="match status" value="1"/>
</dbReference>
<feature type="region of interest" description="Disordered" evidence="11">
    <location>
        <begin position="231"/>
        <end position="250"/>
    </location>
</feature>
<protein>
    <recommendedName>
        <fullName evidence="8">Calnexin</fullName>
    </recommendedName>
</protein>
<dbReference type="GO" id="GO:0005509">
    <property type="term" value="F:calcium ion binding"/>
    <property type="evidence" value="ECO:0007669"/>
    <property type="project" value="InterPro"/>
</dbReference>
<comment type="similarity">
    <text evidence="2 10">Belongs to the calreticulin family.</text>
</comment>
<feature type="transmembrane region" description="Helical" evidence="10">
    <location>
        <begin position="477"/>
        <end position="498"/>
    </location>
</feature>
<dbReference type="PROSITE" id="PS00804">
    <property type="entry name" value="CALRETICULIN_2"/>
    <property type="match status" value="1"/>
</dbReference>
<dbReference type="Proteomes" id="UP001164286">
    <property type="component" value="Unassembled WGS sequence"/>
</dbReference>
<dbReference type="Gene3D" id="2.10.250.10">
    <property type="entry name" value="Calreticulin/calnexin, P domain"/>
    <property type="match status" value="1"/>
</dbReference>
<comment type="caution">
    <text evidence="12">The sequence shown here is derived from an EMBL/GenBank/DDBJ whole genome shotgun (WGS) entry which is preliminary data.</text>
</comment>
<evidence type="ECO:0000256" key="4">
    <source>
        <dbReference type="ARBA" id="ARBA00022824"/>
    </source>
</evidence>
<keyword evidence="6 10" id="KW-0472">Membrane</keyword>
<dbReference type="PANTHER" id="PTHR11073:SF1">
    <property type="entry name" value="CALNEXIN 14D-RELATED"/>
    <property type="match status" value="1"/>
</dbReference>
<name>A0AA38LQN7_9TREE</name>
<keyword evidence="5 10" id="KW-1133">Transmembrane helix</keyword>
<evidence type="ECO:0000256" key="8">
    <source>
        <dbReference type="ARBA" id="ARBA00040224"/>
    </source>
</evidence>
<proteinExistence type="inferred from homology"/>
<feature type="chain" id="PRO_5041489819" description="Calnexin" evidence="10">
    <location>
        <begin position="26"/>
        <end position="575"/>
    </location>
</feature>
<evidence type="ECO:0000256" key="7">
    <source>
        <dbReference type="ARBA" id="ARBA00023186"/>
    </source>
</evidence>
<dbReference type="Pfam" id="PF00262">
    <property type="entry name" value="Calreticulin"/>
    <property type="match status" value="1"/>
</dbReference>
<dbReference type="SUPFAM" id="SSF49899">
    <property type="entry name" value="Concanavalin A-like lectins/glucanases"/>
    <property type="match status" value="1"/>
</dbReference>
<evidence type="ECO:0000256" key="9">
    <source>
        <dbReference type="PIRSR" id="PIRSR601580-3"/>
    </source>
</evidence>
<evidence type="ECO:0000256" key="1">
    <source>
        <dbReference type="ARBA" id="ARBA00004389"/>
    </source>
</evidence>
<evidence type="ECO:0000256" key="10">
    <source>
        <dbReference type="RuleBase" id="RU362126"/>
    </source>
</evidence>
<reference evidence="12" key="1">
    <citation type="journal article" date="2022" name="G3 (Bethesda)">
        <title>High quality genome of the basidiomycete yeast Dioszegia hungarica PDD-24b-2 isolated from cloud water.</title>
        <authorList>
            <person name="Jarrige D."/>
            <person name="Haridas S."/>
            <person name="Bleykasten-Grosshans C."/>
            <person name="Joly M."/>
            <person name="Nadalig T."/>
            <person name="Sancelme M."/>
            <person name="Vuilleumier S."/>
            <person name="Grigoriev I.V."/>
            <person name="Amato P."/>
            <person name="Bringel F."/>
        </authorList>
    </citation>
    <scope>NUCLEOTIDE SEQUENCE</scope>
    <source>
        <strain evidence="12">PDD-24b-2</strain>
    </source>
</reference>